<comment type="caution">
    <text evidence="2">The sequence shown here is derived from an EMBL/GenBank/DDBJ whole genome shotgun (WGS) entry which is preliminary data.</text>
</comment>
<evidence type="ECO:0000256" key="1">
    <source>
        <dbReference type="SAM" id="MobiDB-lite"/>
    </source>
</evidence>
<protein>
    <submittedName>
        <fullName evidence="2">Uncharacterized protein</fullName>
    </submittedName>
</protein>
<reference evidence="2" key="1">
    <citation type="submission" date="2021-12" db="EMBL/GenBank/DDBJ databases">
        <title>Prjna785345.</title>
        <authorList>
            <person name="Rujirawat T."/>
            <person name="Krajaejun T."/>
        </authorList>
    </citation>
    <scope>NUCLEOTIDE SEQUENCE</scope>
    <source>
        <strain evidence="2">Pi057C3</strain>
    </source>
</reference>
<dbReference type="AlphaFoldDB" id="A0AAD5LEM8"/>
<feature type="region of interest" description="Disordered" evidence="1">
    <location>
        <begin position="206"/>
        <end position="257"/>
    </location>
</feature>
<dbReference type="EMBL" id="JAKCXM010000346">
    <property type="protein sequence ID" value="KAJ0395424.1"/>
    <property type="molecule type" value="Genomic_DNA"/>
</dbReference>
<proteinExistence type="predicted"/>
<feature type="region of interest" description="Disordered" evidence="1">
    <location>
        <begin position="44"/>
        <end position="67"/>
    </location>
</feature>
<dbReference type="Proteomes" id="UP001209570">
    <property type="component" value="Unassembled WGS sequence"/>
</dbReference>
<feature type="compositionally biased region" description="Polar residues" evidence="1">
    <location>
        <begin position="231"/>
        <end position="241"/>
    </location>
</feature>
<gene>
    <name evidence="2" type="ORF">P43SY_001848</name>
</gene>
<dbReference type="Pfam" id="PF07004">
    <property type="entry name" value="SHIPPO-rpt"/>
    <property type="match status" value="1"/>
</dbReference>
<name>A0AAD5LEM8_PYTIN</name>
<accession>A0AAD5LEM8</accession>
<sequence>MPEAEPPGRAGARALWSRSEARRVKSVLRDIDALLLRDGITNAASAARQSTRRKREEPGPATYSPNATHCRRRAASTVAMRAPTRATLLQLIQRRESATPGPGAYAVSDAVVRTRPQVFSFAREHERQVRLPAGGGEVSALDPERAYPLLSTSRRLKGAVMFVSSSKTVDKRKQERPAIGFYDVQHTVTERNLGARGVLRWRAQQSAVGASGRHQKASMKKKLMALPPASKQETAGRSTAQSDKRRAPQSPRDNAATQTIQHLRAKAIDVLGRRKRQEPHAACVPSPTSTQQRIDMAKYTGRDRIRCPRKDLRVVERFASPCAPPTTTRAARDDRAEQQEPAAAALRSKGSAPFDKALGRAELLPLEPGGVFLVGLDSASSAVAASY</sequence>
<evidence type="ECO:0000313" key="2">
    <source>
        <dbReference type="EMBL" id="KAJ0395424.1"/>
    </source>
</evidence>
<feature type="compositionally biased region" description="Basic residues" evidence="1">
    <location>
        <begin position="213"/>
        <end position="223"/>
    </location>
</feature>
<keyword evidence="3" id="KW-1185">Reference proteome</keyword>
<dbReference type="InterPro" id="IPR010736">
    <property type="entry name" value="SHIPPO-rpt"/>
</dbReference>
<organism evidence="2 3">
    <name type="scientific">Pythium insidiosum</name>
    <name type="common">Pythiosis disease agent</name>
    <dbReference type="NCBI Taxonomy" id="114742"/>
    <lineage>
        <taxon>Eukaryota</taxon>
        <taxon>Sar</taxon>
        <taxon>Stramenopiles</taxon>
        <taxon>Oomycota</taxon>
        <taxon>Peronosporomycetes</taxon>
        <taxon>Pythiales</taxon>
        <taxon>Pythiaceae</taxon>
        <taxon>Pythium</taxon>
    </lineage>
</organism>
<evidence type="ECO:0000313" key="3">
    <source>
        <dbReference type="Proteomes" id="UP001209570"/>
    </source>
</evidence>